<keyword evidence="8" id="KW-0723">Serine/threonine-protein kinase</keyword>
<dbReference type="GO" id="GO:0016937">
    <property type="term" value="F:short-chain fatty acyl-CoA dehydrogenase activity"/>
    <property type="evidence" value="ECO:0007669"/>
    <property type="project" value="UniProtKB-EC"/>
</dbReference>
<keyword evidence="15 28" id="KW-0274">FAD</keyword>
<dbReference type="NCBIfam" id="TIGR01930">
    <property type="entry name" value="AcCoA-C-Actrans"/>
    <property type="match status" value="1"/>
</dbReference>
<dbReference type="FunFam" id="3.40.47.10:FF:000010">
    <property type="entry name" value="Acetyl-CoA acetyltransferase (Thiolase)"/>
    <property type="match status" value="1"/>
</dbReference>
<dbReference type="InterPro" id="IPR010452">
    <property type="entry name" value="Isocitrate_DH_AceK"/>
</dbReference>
<dbReference type="FunFam" id="1.10.540.10:FF:000022">
    <property type="entry name" value="Isovaleryl-CoA dehydrogenase isoform 2"/>
    <property type="match status" value="1"/>
</dbReference>
<keyword evidence="14" id="KW-0378">Hydrolase</keyword>
<evidence type="ECO:0000256" key="16">
    <source>
        <dbReference type="ARBA" id="ARBA00022840"/>
    </source>
</evidence>
<dbReference type="InterPro" id="IPR006091">
    <property type="entry name" value="Acyl-CoA_Oxase/DH_mid-dom"/>
</dbReference>
<reference evidence="37" key="1">
    <citation type="submission" date="2016-11" db="UniProtKB">
        <authorList>
            <consortium name="WormBaseParasite"/>
        </authorList>
    </citation>
    <scope>IDENTIFICATION</scope>
</reference>
<comment type="pathway">
    <text evidence="3">Lipid metabolism.</text>
</comment>
<dbReference type="Pfam" id="PF02771">
    <property type="entry name" value="Acyl-CoA_dh_N"/>
    <property type="match status" value="1"/>
</dbReference>
<dbReference type="HAMAP" id="MF_00747">
    <property type="entry name" value="AceK"/>
    <property type="match status" value="1"/>
</dbReference>
<dbReference type="GO" id="GO:0004674">
    <property type="term" value="F:protein serine/threonine kinase activity"/>
    <property type="evidence" value="ECO:0007669"/>
    <property type="project" value="UniProtKB-KW"/>
</dbReference>
<dbReference type="Gene3D" id="3.40.47.10">
    <property type="match status" value="2"/>
</dbReference>
<feature type="binding site" evidence="28">
    <location>
        <position position="284"/>
    </location>
    <ligand>
        <name>FAD</name>
        <dbReference type="ChEBI" id="CHEBI:57692"/>
    </ligand>
</feature>
<comment type="catalytic activity">
    <reaction evidence="24">
        <text>pentanoyl-CoA + oxidized [electron-transfer flavoprotein] + H(+) = (2E)-pentenoyl-CoA + reduced [electron-transfer flavoprotein]</text>
        <dbReference type="Rhea" id="RHEA:43456"/>
        <dbReference type="Rhea" id="RHEA-COMP:10685"/>
        <dbReference type="Rhea" id="RHEA-COMP:10686"/>
        <dbReference type="ChEBI" id="CHEBI:15378"/>
        <dbReference type="ChEBI" id="CHEBI:57389"/>
        <dbReference type="ChEBI" id="CHEBI:57692"/>
        <dbReference type="ChEBI" id="CHEBI:58307"/>
        <dbReference type="ChEBI" id="CHEBI:86160"/>
    </reaction>
</comment>
<dbReference type="GO" id="GO:0008772">
    <property type="term" value="F:[isocitrate dehydrogenase (NADP+)] kinase activity"/>
    <property type="evidence" value="ECO:0007669"/>
    <property type="project" value="InterPro"/>
</dbReference>
<feature type="domain" description="Acyl-CoA oxidase/dehydrogenase middle" evidence="31">
    <location>
        <begin position="127"/>
        <end position="222"/>
    </location>
</feature>
<organism evidence="36 37">
    <name type="scientific">Steinernema glaseri</name>
    <dbReference type="NCBI Taxonomy" id="37863"/>
    <lineage>
        <taxon>Eukaryota</taxon>
        <taxon>Metazoa</taxon>
        <taxon>Ecdysozoa</taxon>
        <taxon>Nematoda</taxon>
        <taxon>Chromadorea</taxon>
        <taxon>Rhabditida</taxon>
        <taxon>Tylenchina</taxon>
        <taxon>Panagrolaimomorpha</taxon>
        <taxon>Strongyloidoidea</taxon>
        <taxon>Steinernematidae</taxon>
        <taxon>Steinernema</taxon>
    </lineage>
</organism>
<dbReference type="GO" id="GO:0005739">
    <property type="term" value="C:mitochondrion"/>
    <property type="evidence" value="ECO:0007669"/>
    <property type="project" value="UniProtKB-SubCell"/>
</dbReference>
<dbReference type="InterPro" id="IPR046855">
    <property type="entry name" value="AceK_kinase"/>
</dbReference>
<accession>A0A1I8APA5</accession>
<sequence>MSLPGLNFDLGSDLDMLRDAVADFSQAEIAPLAAQLDHDDQFPMHLWKKFGEMGLLGMTVSEEYGGANLGYLAHMIAMEEISRASASVALSYGAHSNLCVNQINRNGTEAQKQKYLPKLISGEHIGALAMSEPGAGSDVVSMKLRAEKKGDRYVLNGSKMWITNGPDADTLVVYAKTDPQAGARGITAFLIEKDFAGFSVAQKLDKLGMRGSHTGELVFQDCEVPEENVLGQLNGGVKVLMSGLDYERAVLAGGPLGIMQAVMDVVIPYIHDRKQFGQAIGEFQLIQGKVADMYTTLQASRALCYAVGKNLDRLGAGHVRSVRKDCAAAILYSAEKATWMAGEGIQILGGNGYINEFPTGRLWRDAKLGMSNPDFGETTVITPVQKPGMTAIQVAQAMLDGFNRHYALFRYSAQRAKSLYESGDWHGIQQLSRERIEYYATRVRECAAMLSQNLRLHQPTPSDPAHLDEAQQQLWLQAKAEFVRLLSGHRQPECAETFFNSVSCRVLHRHYFRNEFIFVRPAVATDYLDGALPSYRVYYPTEEGLEASLTSMLADFGLAAPFADLPRDVRTLARMAVRQLCRRLPRGYGSRIGSDCQIQVLNSLFFRNKGAYVVGRLINQGEVLPFSIAILHRPSGHLYIDALLHTTDDLSTLFSFTRAYFLVDMEAPSAYVDFLSSLLPRKPKAELYTAIGLQKQGKTLFYRDFLHHLSHSHDHFDLAPGIAGMVMTVFTLPSYPYVFKLIRDRIQKQGMDHATVRSKYQLVKKHDRVGRMADTWDYAQVALPKARFSQALLEELRREVPSLLEESEDTILLRHVYIERRMTPLNLYLNKASDPALNAAVEQYGKAIRELAAADIFPGDMLFKNFGVTRLGRVVFYDYDEIQHMREMNFRAIPPAPNEEAEMASEPWYPIGPNDESFMTNSVVIVSIARTPMGGMMGSLSDLAAHELGAVAIKAAMERSGIQADKVDEVIMGNVLQAGQGQAPARQAALGAGLPQGVACTTIHKVCGSGLKAAMFAHDLLKAGSVDVVVAGGQESMSNAPYLLLKGREGYRYGHSTVYDHMAMDGLEDAYSRGTAMGVFAEDCASKYEFSREEQDAYALESLRRARQASDDGSFEWEIAPVTIAGRKGDVVVAKDEAPTKAMPEKIPTLRPAFKKDGTITAANASSISDGAAAMVITTEEKAKELGATPLARIVAHTQHAQEPAWFTTAPVAAIQKLLDKTGWSVADVDLFEINEAFAVVTMAAMKELNIPHDKVNIHGGATALGHPIGASGARLLATLIGALRKTGGKRGIASLCIGGGEAVALAVELV</sequence>
<dbReference type="Pfam" id="PF06315">
    <property type="entry name" value="AceK_kinase"/>
    <property type="match status" value="1"/>
</dbReference>
<evidence type="ECO:0000256" key="14">
    <source>
        <dbReference type="ARBA" id="ARBA00022801"/>
    </source>
</evidence>
<evidence type="ECO:0000313" key="37">
    <source>
        <dbReference type="WBParaSite" id="L893_g7777.t1"/>
    </source>
</evidence>
<evidence type="ECO:0000313" key="36">
    <source>
        <dbReference type="Proteomes" id="UP000095287"/>
    </source>
</evidence>
<dbReference type="GO" id="GO:0004721">
    <property type="term" value="F:phosphoprotein phosphatase activity"/>
    <property type="evidence" value="ECO:0007669"/>
    <property type="project" value="UniProtKB-KW"/>
</dbReference>
<evidence type="ECO:0000256" key="25">
    <source>
        <dbReference type="ARBA" id="ARBA00048375"/>
    </source>
</evidence>
<evidence type="ECO:0000256" key="12">
    <source>
        <dbReference type="ARBA" id="ARBA00022741"/>
    </source>
</evidence>
<evidence type="ECO:0000256" key="19">
    <source>
        <dbReference type="ARBA" id="ARBA00023002"/>
    </source>
</evidence>
<dbReference type="Gene3D" id="2.40.110.10">
    <property type="entry name" value="Butyryl-CoA Dehydrogenase, subunit A, domain 2"/>
    <property type="match status" value="1"/>
</dbReference>
<dbReference type="Pfam" id="PF20423">
    <property type="entry name" value="AceK_regulatory"/>
    <property type="match status" value="1"/>
</dbReference>
<comment type="function">
    <text evidence="22">Catalyzes the conversion of isovaleryl-CoA/3-methylbutanoyl-CoA to 3-methylbut-2-enoyl-CoA as an intermediate step in the leucine (Leu) catabolic pathway. To a lesser extent, is also able to catalyze the oxidation of other saturated short-chain acyl-CoA thioesters as pentanoyl-CoA, hexenoyl-CoA and butenoyl-CoA.</text>
</comment>
<dbReference type="PROSITE" id="PS00072">
    <property type="entry name" value="ACYL_COA_DH_1"/>
    <property type="match status" value="1"/>
</dbReference>
<evidence type="ECO:0000256" key="11">
    <source>
        <dbReference type="ARBA" id="ARBA00022679"/>
    </source>
</evidence>
<dbReference type="GO" id="GO:0006006">
    <property type="term" value="P:glucose metabolic process"/>
    <property type="evidence" value="ECO:0007669"/>
    <property type="project" value="InterPro"/>
</dbReference>
<evidence type="ECO:0000256" key="20">
    <source>
        <dbReference type="ARBA" id="ARBA00023128"/>
    </source>
</evidence>
<dbReference type="NCBIfam" id="NF002804">
    <property type="entry name" value="PRK02946.1"/>
    <property type="match status" value="1"/>
</dbReference>
<evidence type="ECO:0000256" key="13">
    <source>
        <dbReference type="ARBA" id="ARBA00022777"/>
    </source>
</evidence>
<evidence type="ECO:0000259" key="32">
    <source>
        <dbReference type="Pfam" id="PF02771"/>
    </source>
</evidence>
<evidence type="ECO:0000256" key="21">
    <source>
        <dbReference type="ARBA" id="ARBA00023315"/>
    </source>
</evidence>
<dbReference type="PROSITE" id="PS00073">
    <property type="entry name" value="ACYL_COA_DH_2"/>
    <property type="match status" value="1"/>
</dbReference>
<evidence type="ECO:0000256" key="3">
    <source>
        <dbReference type="ARBA" id="ARBA00005189"/>
    </source>
</evidence>
<evidence type="ECO:0000259" key="29">
    <source>
        <dbReference type="Pfam" id="PF00108"/>
    </source>
</evidence>
<comment type="cofactor">
    <cofactor evidence="1 28">
        <name>FAD</name>
        <dbReference type="ChEBI" id="CHEBI:57692"/>
    </cofactor>
</comment>
<evidence type="ECO:0000256" key="23">
    <source>
        <dbReference type="ARBA" id="ARBA00047736"/>
    </source>
</evidence>
<dbReference type="Pfam" id="PF00108">
    <property type="entry name" value="Thiolase_N"/>
    <property type="match status" value="1"/>
</dbReference>
<feature type="domain" description="Acyl-CoA dehydrogenase/oxidase C-terminal" evidence="30">
    <location>
        <begin position="234"/>
        <end position="368"/>
    </location>
</feature>
<evidence type="ECO:0000256" key="2">
    <source>
        <dbReference type="ARBA" id="ARBA00004173"/>
    </source>
</evidence>
<evidence type="ECO:0000256" key="7">
    <source>
        <dbReference type="ARBA" id="ARBA00022490"/>
    </source>
</evidence>
<dbReference type="Proteomes" id="UP000095287">
    <property type="component" value="Unplaced"/>
</dbReference>
<feature type="domain" description="Thiolase N-terminal" evidence="29">
    <location>
        <begin position="923"/>
        <end position="1181"/>
    </location>
</feature>
<name>A0A1I8APA5_9BILA</name>
<dbReference type="Pfam" id="PF02770">
    <property type="entry name" value="Acyl-CoA_dh_M"/>
    <property type="match status" value="1"/>
</dbReference>
<keyword evidence="19" id="KW-0560">Oxidoreductase</keyword>
<keyword evidence="7" id="KW-0963">Cytoplasm</keyword>
<dbReference type="GO" id="GO:0016747">
    <property type="term" value="F:acyltransferase activity, transferring groups other than amino-acyl groups"/>
    <property type="evidence" value="ECO:0007669"/>
    <property type="project" value="InterPro"/>
</dbReference>
<feature type="domain" description="Isocitrate dehydrogenase kinase/phosphatase (AceK) regulatory" evidence="35">
    <location>
        <begin position="395"/>
        <end position="712"/>
    </location>
</feature>
<dbReference type="GO" id="GO:0006552">
    <property type="term" value="P:L-leucine catabolic process"/>
    <property type="evidence" value="ECO:0007669"/>
    <property type="project" value="UniProtKB-UniPathway"/>
</dbReference>
<evidence type="ECO:0000259" key="35">
    <source>
        <dbReference type="Pfam" id="PF20423"/>
    </source>
</evidence>
<dbReference type="InterPro" id="IPR013786">
    <property type="entry name" value="AcylCoA_DH/ox_N"/>
</dbReference>
<evidence type="ECO:0000256" key="1">
    <source>
        <dbReference type="ARBA" id="ARBA00001974"/>
    </source>
</evidence>
<dbReference type="InterPro" id="IPR016039">
    <property type="entry name" value="Thiolase-like"/>
</dbReference>
<evidence type="ECO:0000256" key="17">
    <source>
        <dbReference type="ARBA" id="ARBA00022912"/>
    </source>
</evidence>
<dbReference type="InterPro" id="IPR020617">
    <property type="entry name" value="Thiolase_C"/>
</dbReference>
<evidence type="ECO:0000256" key="15">
    <source>
        <dbReference type="ARBA" id="ARBA00022827"/>
    </source>
</evidence>
<comment type="similarity">
    <text evidence="4">Belongs to the acyl-CoA dehydrogenase family.</text>
</comment>
<evidence type="ECO:0000256" key="9">
    <source>
        <dbReference type="ARBA" id="ARBA00022532"/>
    </source>
</evidence>
<keyword evidence="9" id="KW-0816">Tricarboxylic acid cycle</keyword>
<evidence type="ECO:0000256" key="18">
    <source>
        <dbReference type="ARBA" id="ARBA00022946"/>
    </source>
</evidence>
<evidence type="ECO:0000256" key="26">
    <source>
        <dbReference type="PIRSR" id="PIRSR634183-1"/>
    </source>
</evidence>
<proteinExistence type="inferred from homology"/>
<keyword evidence="6" id="KW-0329">Glyoxylate bypass</keyword>
<feature type="binding site" evidence="28">
    <location>
        <position position="273"/>
    </location>
    <ligand>
        <name>FAD</name>
        <dbReference type="ChEBI" id="CHEBI:57692"/>
    </ligand>
</feature>
<dbReference type="UniPathway" id="UPA00363">
    <property type="reaction ID" value="UER00860"/>
</dbReference>
<dbReference type="GO" id="GO:0006097">
    <property type="term" value="P:glyoxylate cycle"/>
    <property type="evidence" value="ECO:0007669"/>
    <property type="project" value="UniProtKB-KW"/>
</dbReference>
<keyword evidence="10" id="KW-0285">Flavoprotein</keyword>
<dbReference type="CDD" id="cd01156">
    <property type="entry name" value="IVD"/>
    <property type="match status" value="1"/>
</dbReference>
<dbReference type="GO" id="GO:0006099">
    <property type="term" value="P:tricarboxylic acid cycle"/>
    <property type="evidence" value="ECO:0007669"/>
    <property type="project" value="UniProtKB-KW"/>
</dbReference>
<dbReference type="GO" id="GO:0005524">
    <property type="term" value="F:ATP binding"/>
    <property type="evidence" value="ECO:0007669"/>
    <property type="project" value="UniProtKB-KW"/>
</dbReference>
<evidence type="ECO:0000259" key="33">
    <source>
        <dbReference type="Pfam" id="PF02803"/>
    </source>
</evidence>
<evidence type="ECO:0000256" key="28">
    <source>
        <dbReference type="PIRSR" id="PIRSR634183-3"/>
    </source>
</evidence>
<dbReference type="GO" id="GO:0016208">
    <property type="term" value="F:AMP binding"/>
    <property type="evidence" value="ECO:0007669"/>
    <property type="project" value="TreeGrafter"/>
</dbReference>
<dbReference type="InterPro" id="IPR009075">
    <property type="entry name" value="AcylCo_DH/oxidase_C"/>
</dbReference>
<dbReference type="Pfam" id="PF00441">
    <property type="entry name" value="Acyl-CoA_dh_1"/>
    <property type="match status" value="1"/>
</dbReference>
<dbReference type="Gene3D" id="1.10.540.10">
    <property type="entry name" value="Acyl-CoA dehydrogenase/oxidase, N-terminal domain"/>
    <property type="match status" value="1"/>
</dbReference>
<evidence type="ECO:0000259" key="30">
    <source>
        <dbReference type="Pfam" id="PF00441"/>
    </source>
</evidence>
<dbReference type="GO" id="GO:0050660">
    <property type="term" value="F:flavin adenine dinucleotide binding"/>
    <property type="evidence" value="ECO:0007669"/>
    <property type="project" value="InterPro"/>
</dbReference>
<keyword evidence="13" id="KW-0418">Kinase</keyword>
<dbReference type="InterPro" id="IPR037069">
    <property type="entry name" value="AcylCoA_DH/ox_N_sf"/>
</dbReference>
<feature type="binding site" evidence="27">
    <location>
        <begin position="245"/>
        <end position="248"/>
    </location>
    <ligand>
        <name>substrate</name>
    </ligand>
</feature>
<keyword evidence="16" id="KW-0067">ATP-binding</keyword>
<evidence type="ECO:0000256" key="24">
    <source>
        <dbReference type="ARBA" id="ARBA00048345"/>
    </source>
</evidence>
<keyword evidence="20" id="KW-0496">Mitochondrion</keyword>
<dbReference type="Gene3D" id="1.20.140.10">
    <property type="entry name" value="Butyryl-CoA Dehydrogenase, subunit A, domain 3"/>
    <property type="match status" value="1"/>
</dbReference>
<feature type="binding site" evidence="27">
    <location>
        <position position="137"/>
    </location>
    <ligand>
        <name>substrate</name>
    </ligand>
</feature>
<dbReference type="InterPro" id="IPR020610">
    <property type="entry name" value="Thiolase_AS"/>
</dbReference>
<comment type="catalytic activity">
    <reaction evidence="25">
        <text>hexanoyl-CoA + oxidized [electron-transfer flavoprotein] + H(+) = (2E)-hexenoyl-CoA + reduced [electron-transfer flavoprotein]</text>
        <dbReference type="Rhea" id="RHEA:43464"/>
        <dbReference type="Rhea" id="RHEA-COMP:10685"/>
        <dbReference type="Rhea" id="RHEA-COMP:10686"/>
        <dbReference type="ChEBI" id="CHEBI:15378"/>
        <dbReference type="ChEBI" id="CHEBI:57692"/>
        <dbReference type="ChEBI" id="CHEBI:58307"/>
        <dbReference type="ChEBI" id="CHEBI:62077"/>
        <dbReference type="ChEBI" id="CHEBI:62620"/>
    </reaction>
</comment>
<dbReference type="InterPro" id="IPR002155">
    <property type="entry name" value="Thiolase"/>
</dbReference>
<comment type="subcellular location">
    <subcellularLocation>
        <location evidence="2">Mitochondrion</location>
    </subcellularLocation>
</comment>
<evidence type="ECO:0000256" key="5">
    <source>
        <dbReference type="ARBA" id="ARBA00010982"/>
    </source>
</evidence>
<dbReference type="PANTHER" id="PTHR39559">
    <property type="match status" value="1"/>
</dbReference>
<keyword evidence="18" id="KW-0809">Transit peptide</keyword>
<dbReference type="SUPFAM" id="SSF56645">
    <property type="entry name" value="Acyl-CoA dehydrogenase NM domain-like"/>
    <property type="match status" value="1"/>
</dbReference>
<feature type="domain" description="Thiolase C-terminal" evidence="33">
    <location>
        <begin position="1189"/>
        <end position="1309"/>
    </location>
</feature>
<comment type="similarity">
    <text evidence="5">Belongs to the thiolase-like superfamily. Thiolase family.</text>
</comment>
<evidence type="ECO:0000256" key="10">
    <source>
        <dbReference type="ARBA" id="ARBA00022630"/>
    </source>
</evidence>
<dbReference type="SUPFAM" id="SSF53901">
    <property type="entry name" value="Thiolase-like"/>
    <property type="match status" value="2"/>
</dbReference>
<keyword evidence="21" id="KW-0012">Acyltransferase</keyword>
<evidence type="ECO:0000256" key="4">
    <source>
        <dbReference type="ARBA" id="ARBA00009347"/>
    </source>
</evidence>
<keyword evidence="12" id="KW-0547">Nucleotide-binding</keyword>
<dbReference type="InterPro" id="IPR046854">
    <property type="entry name" value="AceK_regulatory"/>
</dbReference>
<keyword evidence="11" id="KW-0808">Transferase</keyword>
<dbReference type="InterPro" id="IPR034183">
    <property type="entry name" value="IVD"/>
</dbReference>
<evidence type="ECO:0000259" key="34">
    <source>
        <dbReference type="Pfam" id="PF06315"/>
    </source>
</evidence>
<evidence type="ECO:0000256" key="6">
    <source>
        <dbReference type="ARBA" id="ARBA00022435"/>
    </source>
</evidence>
<feature type="domain" description="Acyl-CoA dehydrogenase/oxidase N-terminal" evidence="32">
    <location>
        <begin position="13"/>
        <end position="123"/>
    </location>
</feature>
<keyword evidence="17" id="KW-0904">Protein phosphatase</keyword>
<dbReference type="InterPro" id="IPR046373">
    <property type="entry name" value="Acyl-CoA_Oxase/DH_mid-dom_sf"/>
</dbReference>
<feature type="binding site" evidence="28">
    <location>
        <begin position="161"/>
        <end position="163"/>
    </location>
    <ligand>
        <name>FAD</name>
        <dbReference type="ChEBI" id="CHEBI:57692"/>
    </ligand>
</feature>
<protein>
    <submittedName>
        <fullName evidence="37">Isovaleryl-CoA dehydrogenase, mitochondrial</fullName>
    </submittedName>
</protein>
<dbReference type="InterPro" id="IPR036250">
    <property type="entry name" value="AcylCo_DH-like_C"/>
</dbReference>
<evidence type="ECO:0000256" key="22">
    <source>
        <dbReference type="ARBA" id="ARBA00045583"/>
    </source>
</evidence>
<comment type="catalytic activity">
    <reaction evidence="23">
        <text>butanoyl-CoA + oxidized [electron-transfer flavoprotein] + H(+) = (2E)-butenoyl-CoA + reduced [electron-transfer flavoprotein]</text>
        <dbReference type="Rhea" id="RHEA:24004"/>
        <dbReference type="Rhea" id="RHEA-COMP:10685"/>
        <dbReference type="Rhea" id="RHEA-COMP:10686"/>
        <dbReference type="ChEBI" id="CHEBI:15378"/>
        <dbReference type="ChEBI" id="CHEBI:57332"/>
        <dbReference type="ChEBI" id="CHEBI:57371"/>
        <dbReference type="ChEBI" id="CHEBI:57692"/>
        <dbReference type="ChEBI" id="CHEBI:58307"/>
        <dbReference type="EC" id="1.3.8.1"/>
    </reaction>
</comment>
<feature type="binding site" evidence="28">
    <location>
        <begin position="128"/>
        <end position="137"/>
    </location>
    <ligand>
        <name>FAD</name>
        <dbReference type="ChEBI" id="CHEBI:57692"/>
    </ligand>
</feature>
<evidence type="ECO:0000256" key="27">
    <source>
        <dbReference type="PIRSR" id="PIRSR634183-2"/>
    </source>
</evidence>
<feature type="domain" description="Isocitrate dehydrogenase kinase/phosphatase (AceK) kinase" evidence="34">
    <location>
        <begin position="714"/>
        <end position="915"/>
    </location>
</feature>
<dbReference type="FunFam" id="2.40.110.10:FF:000004">
    <property type="entry name" value="Isovaleryl-CoA dehydrogenase, mitochondrial"/>
    <property type="match status" value="1"/>
</dbReference>
<dbReference type="WBParaSite" id="L893_g7777.t1">
    <property type="protein sequence ID" value="L893_g7777.t1"/>
    <property type="gene ID" value="L893_g7777"/>
</dbReference>
<dbReference type="InterPro" id="IPR009100">
    <property type="entry name" value="AcylCoA_DH/oxidase_NM_dom_sf"/>
</dbReference>
<feature type="binding site" evidence="28">
    <location>
        <begin position="346"/>
        <end position="350"/>
    </location>
    <ligand>
        <name>FAD</name>
        <dbReference type="ChEBI" id="CHEBI:57692"/>
    </ligand>
</feature>
<dbReference type="InterPro" id="IPR006089">
    <property type="entry name" value="Acyl-CoA_DH_CS"/>
</dbReference>
<evidence type="ECO:0000256" key="8">
    <source>
        <dbReference type="ARBA" id="ARBA00022527"/>
    </source>
</evidence>
<keyword evidence="36" id="KW-1185">Reference proteome</keyword>
<dbReference type="CDD" id="cd00751">
    <property type="entry name" value="thiolase"/>
    <property type="match status" value="1"/>
</dbReference>
<dbReference type="Pfam" id="PF02803">
    <property type="entry name" value="Thiolase_C"/>
    <property type="match status" value="1"/>
</dbReference>
<dbReference type="PANTHER" id="PTHR39559:SF1">
    <property type="entry name" value="ISOCITRATE DEHYDROGENASE KINASE_PHOSPHATASE"/>
    <property type="match status" value="1"/>
</dbReference>
<feature type="active site" description="Proton acceptor" evidence="26">
    <location>
        <position position="247"/>
    </location>
</feature>
<dbReference type="SUPFAM" id="SSF47203">
    <property type="entry name" value="Acyl-CoA dehydrogenase C-terminal domain-like"/>
    <property type="match status" value="1"/>
</dbReference>
<dbReference type="InterPro" id="IPR020616">
    <property type="entry name" value="Thiolase_N"/>
</dbReference>
<evidence type="ECO:0000259" key="31">
    <source>
        <dbReference type="Pfam" id="PF02770"/>
    </source>
</evidence>
<dbReference type="PROSITE" id="PS00099">
    <property type="entry name" value="THIOLASE_3"/>
    <property type="match status" value="1"/>
</dbReference>